<evidence type="ECO:0000256" key="2">
    <source>
        <dbReference type="SAM" id="MobiDB-lite"/>
    </source>
</evidence>
<proteinExistence type="predicted"/>
<dbReference type="Proteomes" id="UP001341281">
    <property type="component" value="Chromosome 03"/>
</dbReference>
<protein>
    <recommendedName>
        <fullName evidence="3">CCHC-type domain-containing protein</fullName>
    </recommendedName>
</protein>
<dbReference type="InterPro" id="IPR001878">
    <property type="entry name" value="Znf_CCHC"/>
</dbReference>
<keyword evidence="1" id="KW-0479">Metal-binding</keyword>
<keyword evidence="1" id="KW-0862">Zinc</keyword>
<dbReference type="PANTHER" id="PTHR35317">
    <property type="entry name" value="OS04G0629600 PROTEIN"/>
    <property type="match status" value="1"/>
</dbReference>
<gene>
    <name evidence="4" type="ORF">U9M48_015472</name>
</gene>
<evidence type="ECO:0000313" key="4">
    <source>
        <dbReference type="EMBL" id="WVZ66215.1"/>
    </source>
</evidence>
<reference evidence="4 5" key="1">
    <citation type="submission" date="2024-02" db="EMBL/GenBank/DDBJ databases">
        <title>High-quality chromosome-scale genome assembly of Pensacola bahiagrass (Paspalum notatum Flugge var. saurae).</title>
        <authorList>
            <person name="Vega J.M."/>
            <person name="Podio M."/>
            <person name="Orjuela J."/>
            <person name="Siena L.A."/>
            <person name="Pessino S.C."/>
            <person name="Combes M.C."/>
            <person name="Mariac C."/>
            <person name="Albertini E."/>
            <person name="Pupilli F."/>
            <person name="Ortiz J.P.A."/>
            <person name="Leblanc O."/>
        </authorList>
    </citation>
    <scope>NUCLEOTIDE SEQUENCE [LARGE SCALE GENOMIC DNA]</scope>
    <source>
        <strain evidence="4">R1</strain>
        <tissue evidence="4">Leaf</tissue>
    </source>
</reference>
<dbReference type="EMBL" id="CP144747">
    <property type="protein sequence ID" value="WVZ66215.1"/>
    <property type="molecule type" value="Genomic_DNA"/>
</dbReference>
<organism evidence="4 5">
    <name type="scientific">Paspalum notatum var. saurae</name>
    <dbReference type="NCBI Taxonomy" id="547442"/>
    <lineage>
        <taxon>Eukaryota</taxon>
        <taxon>Viridiplantae</taxon>
        <taxon>Streptophyta</taxon>
        <taxon>Embryophyta</taxon>
        <taxon>Tracheophyta</taxon>
        <taxon>Spermatophyta</taxon>
        <taxon>Magnoliopsida</taxon>
        <taxon>Liliopsida</taxon>
        <taxon>Poales</taxon>
        <taxon>Poaceae</taxon>
        <taxon>PACMAD clade</taxon>
        <taxon>Panicoideae</taxon>
        <taxon>Andropogonodae</taxon>
        <taxon>Paspaleae</taxon>
        <taxon>Paspalinae</taxon>
        <taxon>Paspalum</taxon>
    </lineage>
</organism>
<keyword evidence="5" id="KW-1185">Reference proteome</keyword>
<dbReference type="GO" id="GO:0003676">
    <property type="term" value="F:nucleic acid binding"/>
    <property type="evidence" value="ECO:0007669"/>
    <property type="project" value="InterPro"/>
</dbReference>
<keyword evidence="1" id="KW-0863">Zinc-finger</keyword>
<feature type="domain" description="CCHC-type" evidence="3">
    <location>
        <begin position="283"/>
        <end position="298"/>
    </location>
</feature>
<evidence type="ECO:0000259" key="3">
    <source>
        <dbReference type="PROSITE" id="PS50158"/>
    </source>
</evidence>
<accession>A0AAQ3T4Y8</accession>
<dbReference type="GO" id="GO:0008270">
    <property type="term" value="F:zinc ion binding"/>
    <property type="evidence" value="ECO:0007669"/>
    <property type="project" value="UniProtKB-KW"/>
</dbReference>
<dbReference type="AlphaFoldDB" id="A0AAQ3T4Y8"/>
<name>A0AAQ3T4Y8_PASNO</name>
<dbReference type="Gene3D" id="4.10.60.10">
    <property type="entry name" value="Zinc finger, CCHC-type"/>
    <property type="match status" value="1"/>
</dbReference>
<dbReference type="SUPFAM" id="SSF57756">
    <property type="entry name" value="Retrovirus zinc finger-like domains"/>
    <property type="match status" value="1"/>
</dbReference>
<feature type="compositionally biased region" description="Acidic residues" evidence="2">
    <location>
        <begin position="251"/>
        <end position="264"/>
    </location>
</feature>
<dbReference type="PANTHER" id="PTHR35317:SF38">
    <property type="entry name" value="RNA-DIRECTED DNA POLYMERASE"/>
    <property type="match status" value="1"/>
</dbReference>
<dbReference type="InterPro" id="IPR036875">
    <property type="entry name" value="Znf_CCHC_sf"/>
</dbReference>
<dbReference type="Pfam" id="PF14223">
    <property type="entry name" value="Retrotran_gag_2"/>
    <property type="match status" value="1"/>
</dbReference>
<feature type="compositionally biased region" description="Low complexity" evidence="2">
    <location>
        <begin position="265"/>
        <end position="274"/>
    </location>
</feature>
<evidence type="ECO:0000256" key="1">
    <source>
        <dbReference type="PROSITE-ProRule" id="PRU00047"/>
    </source>
</evidence>
<feature type="region of interest" description="Disordered" evidence="2">
    <location>
        <begin position="223"/>
        <end position="280"/>
    </location>
</feature>
<feature type="compositionally biased region" description="Basic residues" evidence="2">
    <location>
        <begin position="224"/>
        <end position="235"/>
    </location>
</feature>
<evidence type="ECO:0000313" key="5">
    <source>
        <dbReference type="Proteomes" id="UP001341281"/>
    </source>
</evidence>
<sequence length="316" mass="35182">MSSPSETSATGRTAGTNGAIELPMLTRANYHEWSLVMQVSLEALGLWKAVQSEKVERQDDRLALAAILRGVPSELKATLAVKETAKEAWAAVKTMRVGVDRVKNASKQRLTKEFENLQWKDGESVDDFAVRVNTLVSGLRELGEEVKDGRVVRKVLRVVPKKWKQVAVSIEMLLDLDTMTMEELIGRLRVAEDADAEDAKEQEVGVERAGQLYLTEAQWEARRRERNRQRRHGGVRRGNGGDKRRSGGNDGDGDDERSDGDDDASSMASGSSRRGWSRNKGQCFECGGFGHIAKWCREKKKKEKALLADVEEATLL</sequence>
<dbReference type="PROSITE" id="PS50158">
    <property type="entry name" value="ZF_CCHC"/>
    <property type="match status" value="1"/>
</dbReference>